<dbReference type="EMBL" id="JAWIIV010000011">
    <property type="protein sequence ID" value="MEC4720489.1"/>
    <property type="molecule type" value="Genomic_DNA"/>
</dbReference>
<feature type="chain" id="PRO_5047180850" evidence="1">
    <location>
        <begin position="25"/>
        <end position="299"/>
    </location>
</feature>
<dbReference type="Pfam" id="PF08238">
    <property type="entry name" value="Sel1"/>
    <property type="match status" value="4"/>
</dbReference>
<dbReference type="Gene3D" id="1.25.40.10">
    <property type="entry name" value="Tetratricopeptide repeat domain"/>
    <property type="match status" value="1"/>
</dbReference>
<dbReference type="SMART" id="SM00671">
    <property type="entry name" value="SEL1"/>
    <property type="match status" value="3"/>
</dbReference>
<dbReference type="RefSeq" id="WP_326507207.1">
    <property type="nucleotide sequence ID" value="NZ_JAWIIV010000011.1"/>
</dbReference>
<dbReference type="SUPFAM" id="SSF81901">
    <property type="entry name" value="HCP-like"/>
    <property type="match status" value="1"/>
</dbReference>
<dbReference type="InterPro" id="IPR006597">
    <property type="entry name" value="Sel1-like"/>
</dbReference>
<evidence type="ECO:0000313" key="2">
    <source>
        <dbReference type="EMBL" id="MEC4720489.1"/>
    </source>
</evidence>
<proteinExistence type="predicted"/>
<organism evidence="2 3">
    <name type="scientific">Noviherbaspirillum album</name>
    <dbReference type="NCBI Taxonomy" id="3080276"/>
    <lineage>
        <taxon>Bacteria</taxon>
        <taxon>Pseudomonadati</taxon>
        <taxon>Pseudomonadota</taxon>
        <taxon>Betaproteobacteria</taxon>
        <taxon>Burkholderiales</taxon>
        <taxon>Oxalobacteraceae</taxon>
        <taxon>Noviherbaspirillum</taxon>
    </lineage>
</organism>
<dbReference type="PANTHER" id="PTHR11102:SF160">
    <property type="entry name" value="ERAD-ASSOCIATED E3 UBIQUITIN-PROTEIN LIGASE COMPONENT HRD3"/>
    <property type="match status" value="1"/>
</dbReference>
<dbReference type="Proteomes" id="UP001352263">
    <property type="component" value="Unassembled WGS sequence"/>
</dbReference>
<protein>
    <submittedName>
        <fullName evidence="2">Tetratricopeptide repeat protein</fullName>
    </submittedName>
</protein>
<dbReference type="InterPro" id="IPR050767">
    <property type="entry name" value="Sel1_AlgK"/>
</dbReference>
<reference evidence="2 3" key="1">
    <citation type="submission" date="2023-10" db="EMBL/GenBank/DDBJ databases">
        <title>Noviherbaspirillum sp. CPCC 100848 genome assembly.</title>
        <authorList>
            <person name="Li X.Y."/>
            <person name="Fang X.M."/>
        </authorList>
    </citation>
    <scope>NUCLEOTIDE SEQUENCE [LARGE SCALE GENOMIC DNA]</scope>
    <source>
        <strain evidence="2 3">CPCC 100848</strain>
    </source>
</reference>
<accession>A0ABU6JA08</accession>
<dbReference type="PANTHER" id="PTHR11102">
    <property type="entry name" value="SEL-1-LIKE PROTEIN"/>
    <property type="match status" value="1"/>
</dbReference>
<gene>
    <name evidence="2" type="ORF">RY831_15105</name>
</gene>
<evidence type="ECO:0000256" key="1">
    <source>
        <dbReference type="SAM" id="SignalP"/>
    </source>
</evidence>
<dbReference type="InterPro" id="IPR011990">
    <property type="entry name" value="TPR-like_helical_dom_sf"/>
</dbReference>
<name>A0ABU6JA08_9BURK</name>
<keyword evidence="3" id="KW-1185">Reference proteome</keyword>
<evidence type="ECO:0000313" key="3">
    <source>
        <dbReference type="Proteomes" id="UP001352263"/>
    </source>
</evidence>
<sequence>MHALSRGAVVLSFLAGVVVTPAMAEEKGLVADSMVHLFKSAKGGAETLRAWSAFKNGDKDAPAQIFALAKNGSAVAQNLAGYMLDNGEGVRQDSKMASAYFRAAAKENPIAHYNLAVLHMYGRGVQKDEKKAMEHYRVALEKGNVEQAAVRLALFHMKTGDRPAAWKFANEAANRGNYMGFYLVGRLLFEDRKYQEAFNWLSKAAGASEPNSPALLSKAYADGLGLDRNSVMAGGWWLIYLHQNRGERNFSASSLSGFGLDEDGIRKATRFATDWIATHRRQDKVAFDKTIYEVKSFAM</sequence>
<comment type="caution">
    <text evidence="2">The sequence shown here is derived from an EMBL/GenBank/DDBJ whole genome shotgun (WGS) entry which is preliminary data.</text>
</comment>
<feature type="signal peptide" evidence="1">
    <location>
        <begin position="1"/>
        <end position="24"/>
    </location>
</feature>
<keyword evidence="1" id="KW-0732">Signal</keyword>